<evidence type="ECO:0000313" key="2">
    <source>
        <dbReference type="EMBL" id="AJF68603.1"/>
    </source>
</evidence>
<evidence type="ECO:0000313" key="3">
    <source>
        <dbReference type="Proteomes" id="UP000031774"/>
    </source>
</evidence>
<dbReference type="Proteomes" id="UP000031774">
    <property type="component" value="Chromosome"/>
</dbReference>
<dbReference type="AlphaFoldDB" id="A0A0B5IFX4"/>
<protein>
    <submittedName>
        <fullName evidence="2">Uncharacterized protein</fullName>
    </submittedName>
</protein>
<keyword evidence="3" id="KW-1185">Reference proteome</keyword>
<dbReference type="RefSeq" id="WP_041132525.1">
    <property type="nucleotide sequence ID" value="NZ_CP010407.1"/>
</dbReference>
<dbReference type="HOGENOM" id="CLU_2482104_0_0_11"/>
<reference evidence="2 3" key="1">
    <citation type="submission" date="2014-12" db="EMBL/GenBank/DDBJ databases">
        <title>Complete genome sequence of Streptomyces vietnamensis strain GIMV4.0001, a genetic manipulable producer of the benzoisochromanequinone antibiotic granaticin.</title>
        <authorList>
            <person name="Deng M.R."/>
            <person name="Guo J."/>
            <person name="Ma L.Y."/>
            <person name="Feng G.D."/>
            <person name="Mo C.Y."/>
            <person name="Zhu H.H."/>
        </authorList>
    </citation>
    <scope>NUCLEOTIDE SEQUENCE [LARGE SCALE GENOMIC DNA]</scope>
    <source>
        <strain evidence="3">GIMV4.0001</strain>
    </source>
</reference>
<dbReference type="EMBL" id="CP010407">
    <property type="protein sequence ID" value="AJF68603.1"/>
    <property type="molecule type" value="Genomic_DNA"/>
</dbReference>
<dbReference type="KEGG" id="svt:SVTN_33980"/>
<sequence length="87" mass="9171">MPGTVTSDLAGSAVDNGGFMTGSGWITLPAGDYPADPGATGRANFDFVSKYKQGASMPTGSTELQFKARAGDTAMRTRSSPWWPRRP</sequence>
<gene>
    <name evidence="2" type="ORF">SVTN_33980</name>
</gene>
<feature type="compositionally biased region" description="Low complexity" evidence="1">
    <location>
        <begin position="78"/>
        <end position="87"/>
    </location>
</feature>
<name>A0A0B5IFX4_9ACTN</name>
<proteinExistence type="predicted"/>
<evidence type="ECO:0000256" key="1">
    <source>
        <dbReference type="SAM" id="MobiDB-lite"/>
    </source>
</evidence>
<feature type="region of interest" description="Disordered" evidence="1">
    <location>
        <begin position="67"/>
        <end position="87"/>
    </location>
</feature>
<accession>A0A0B5IFX4</accession>
<organism evidence="2 3">
    <name type="scientific">Streptomyces vietnamensis</name>
    <dbReference type="NCBI Taxonomy" id="362257"/>
    <lineage>
        <taxon>Bacteria</taxon>
        <taxon>Bacillati</taxon>
        <taxon>Actinomycetota</taxon>
        <taxon>Actinomycetes</taxon>
        <taxon>Kitasatosporales</taxon>
        <taxon>Streptomycetaceae</taxon>
        <taxon>Streptomyces</taxon>
    </lineage>
</organism>